<dbReference type="EnsemblPlants" id="AET7Gv20886400.1">
    <property type="protein sequence ID" value="AET7Gv20886400.1"/>
    <property type="gene ID" value="AET7Gv20886400"/>
</dbReference>
<protein>
    <submittedName>
        <fullName evidence="1">Uncharacterized protein</fullName>
    </submittedName>
</protein>
<reference evidence="1" key="3">
    <citation type="journal article" date="2017" name="Nature">
        <title>Genome sequence of the progenitor of the wheat D genome Aegilops tauschii.</title>
        <authorList>
            <person name="Luo M.C."/>
            <person name="Gu Y.Q."/>
            <person name="Puiu D."/>
            <person name="Wang H."/>
            <person name="Twardziok S.O."/>
            <person name="Deal K.R."/>
            <person name="Huo N."/>
            <person name="Zhu T."/>
            <person name="Wang L."/>
            <person name="Wang Y."/>
            <person name="McGuire P.E."/>
            <person name="Liu S."/>
            <person name="Long H."/>
            <person name="Ramasamy R.K."/>
            <person name="Rodriguez J.C."/>
            <person name="Van S.L."/>
            <person name="Yuan L."/>
            <person name="Wang Z."/>
            <person name="Xia Z."/>
            <person name="Xiao L."/>
            <person name="Anderson O.D."/>
            <person name="Ouyang S."/>
            <person name="Liang Y."/>
            <person name="Zimin A.V."/>
            <person name="Pertea G."/>
            <person name="Qi P."/>
            <person name="Bennetzen J.L."/>
            <person name="Dai X."/>
            <person name="Dawson M.W."/>
            <person name="Muller H.G."/>
            <person name="Kugler K."/>
            <person name="Rivarola-Duarte L."/>
            <person name="Spannagl M."/>
            <person name="Mayer K.F.X."/>
            <person name="Lu F.H."/>
            <person name="Bevan M.W."/>
            <person name="Leroy P."/>
            <person name="Li P."/>
            <person name="You F.M."/>
            <person name="Sun Q."/>
            <person name="Liu Z."/>
            <person name="Lyons E."/>
            <person name="Wicker T."/>
            <person name="Salzberg S.L."/>
            <person name="Devos K.M."/>
            <person name="Dvorak J."/>
        </authorList>
    </citation>
    <scope>NUCLEOTIDE SEQUENCE [LARGE SCALE GENOMIC DNA]</scope>
    <source>
        <strain evidence="1">cv. AL8/78</strain>
    </source>
</reference>
<evidence type="ECO:0000313" key="1">
    <source>
        <dbReference type="EnsemblPlants" id="AET7Gv20886400.1"/>
    </source>
</evidence>
<reference evidence="2" key="1">
    <citation type="journal article" date="2014" name="Science">
        <title>Ancient hybridizations among the ancestral genomes of bread wheat.</title>
        <authorList>
            <consortium name="International Wheat Genome Sequencing Consortium,"/>
            <person name="Marcussen T."/>
            <person name="Sandve S.R."/>
            <person name="Heier L."/>
            <person name="Spannagl M."/>
            <person name="Pfeifer M."/>
            <person name="Jakobsen K.S."/>
            <person name="Wulff B.B."/>
            <person name="Steuernagel B."/>
            <person name="Mayer K.F."/>
            <person name="Olsen O.A."/>
        </authorList>
    </citation>
    <scope>NUCLEOTIDE SEQUENCE [LARGE SCALE GENOMIC DNA]</scope>
    <source>
        <strain evidence="2">cv. AL8/78</strain>
    </source>
</reference>
<dbReference type="Gramene" id="AET7Gv20886400.1">
    <property type="protein sequence ID" value="AET7Gv20886400.1"/>
    <property type="gene ID" value="AET7Gv20886400"/>
</dbReference>
<sequence>MLHDARALLGPESLDLKQRRACLSFLVSSLMANGRQQKKVWRQRNQTMHLQEAIAVSQKCGGEGSPLLYRMVFKYGV</sequence>
<keyword evidence="2" id="KW-1185">Reference proteome</keyword>
<organism evidence="1 2">
    <name type="scientific">Aegilops tauschii subsp. strangulata</name>
    <name type="common">Goatgrass</name>
    <dbReference type="NCBI Taxonomy" id="200361"/>
    <lineage>
        <taxon>Eukaryota</taxon>
        <taxon>Viridiplantae</taxon>
        <taxon>Streptophyta</taxon>
        <taxon>Embryophyta</taxon>
        <taxon>Tracheophyta</taxon>
        <taxon>Spermatophyta</taxon>
        <taxon>Magnoliopsida</taxon>
        <taxon>Liliopsida</taxon>
        <taxon>Poales</taxon>
        <taxon>Poaceae</taxon>
        <taxon>BOP clade</taxon>
        <taxon>Pooideae</taxon>
        <taxon>Triticodae</taxon>
        <taxon>Triticeae</taxon>
        <taxon>Triticinae</taxon>
        <taxon>Aegilops</taxon>
    </lineage>
</organism>
<name>A0A453SC09_AEGTS</name>
<reference evidence="1" key="4">
    <citation type="submission" date="2019-03" db="UniProtKB">
        <authorList>
            <consortium name="EnsemblPlants"/>
        </authorList>
    </citation>
    <scope>IDENTIFICATION</scope>
</reference>
<evidence type="ECO:0000313" key="2">
    <source>
        <dbReference type="Proteomes" id="UP000015105"/>
    </source>
</evidence>
<reference evidence="2" key="2">
    <citation type="journal article" date="2017" name="Nat. Plants">
        <title>The Aegilops tauschii genome reveals multiple impacts of transposons.</title>
        <authorList>
            <person name="Zhao G."/>
            <person name="Zou C."/>
            <person name="Li K."/>
            <person name="Wang K."/>
            <person name="Li T."/>
            <person name="Gao L."/>
            <person name="Zhang X."/>
            <person name="Wang H."/>
            <person name="Yang Z."/>
            <person name="Liu X."/>
            <person name="Jiang W."/>
            <person name="Mao L."/>
            <person name="Kong X."/>
            <person name="Jiao Y."/>
            <person name="Jia J."/>
        </authorList>
    </citation>
    <scope>NUCLEOTIDE SEQUENCE [LARGE SCALE GENOMIC DNA]</scope>
    <source>
        <strain evidence="2">cv. AL8/78</strain>
    </source>
</reference>
<reference evidence="1" key="5">
    <citation type="journal article" date="2021" name="G3 (Bethesda)">
        <title>Aegilops tauschii genome assembly Aet v5.0 features greater sequence contiguity and improved annotation.</title>
        <authorList>
            <person name="Wang L."/>
            <person name="Zhu T."/>
            <person name="Rodriguez J.C."/>
            <person name="Deal K.R."/>
            <person name="Dubcovsky J."/>
            <person name="McGuire P.E."/>
            <person name="Lux T."/>
            <person name="Spannagl M."/>
            <person name="Mayer K.F.X."/>
            <person name="Baldrich P."/>
            <person name="Meyers B.C."/>
            <person name="Huo N."/>
            <person name="Gu Y.Q."/>
            <person name="Zhou H."/>
            <person name="Devos K.M."/>
            <person name="Bennetzen J.L."/>
            <person name="Unver T."/>
            <person name="Budak H."/>
            <person name="Gulick P.J."/>
            <person name="Galiba G."/>
            <person name="Kalapos B."/>
            <person name="Nelson D.R."/>
            <person name="Li P."/>
            <person name="You F.M."/>
            <person name="Luo M.C."/>
            <person name="Dvorak J."/>
        </authorList>
    </citation>
    <scope>NUCLEOTIDE SEQUENCE [LARGE SCALE GENOMIC DNA]</scope>
    <source>
        <strain evidence="1">cv. AL8/78</strain>
    </source>
</reference>
<dbReference type="Proteomes" id="UP000015105">
    <property type="component" value="Chromosome 7D"/>
</dbReference>
<dbReference type="AlphaFoldDB" id="A0A453SC09"/>
<accession>A0A453SC09</accession>
<proteinExistence type="predicted"/>